<gene>
    <name evidence="8" type="ORF">LMH87_003979</name>
</gene>
<keyword evidence="3 6" id="KW-1133">Transmembrane helix</keyword>
<feature type="transmembrane region" description="Helical" evidence="6">
    <location>
        <begin position="120"/>
        <end position="139"/>
    </location>
</feature>
<dbReference type="Proteomes" id="UP001144673">
    <property type="component" value="Chromosome 2"/>
</dbReference>
<feature type="domain" description="Major facilitator superfamily (MFS) profile" evidence="7">
    <location>
        <begin position="53"/>
        <end position="491"/>
    </location>
</feature>
<evidence type="ECO:0000256" key="3">
    <source>
        <dbReference type="ARBA" id="ARBA00022989"/>
    </source>
</evidence>
<feature type="transmembrane region" description="Helical" evidence="6">
    <location>
        <begin position="210"/>
        <end position="229"/>
    </location>
</feature>
<feature type="transmembrane region" description="Helical" evidence="6">
    <location>
        <begin position="51"/>
        <end position="72"/>
    </location>
</feature>
<keyword evidence="2 6" id="KW-0812">Transmembrane</keyword>
<dbReference type="KEGG" id="amus:LMH87_003979"/>
<comment type="subcellular location">
    <subcellularLocation>
        <location evidence="1">Membrane</location>
        <topology evidence="1">Multi-pass membrane protein</topology>
    </subcellularLocation>
</comment>
<evidence type="ECO:0000256" key="1">
    <source>
        <dbReference type="ARBA" id="ARBA00004141"/>
    </source>
</evidence>
<feature type="transmembrane region" description="Helical" evidence="6">
    <location>
        <begin position="92"/>
        <end position="113"/>
    </location>
</feature>
<dbReference type="Gene3D" id="1.20.1250.20">
    <property type="entry name" value="MFS general substrate transporter like domains"/>
    <property type="match status" value="1"/>
</dbReference>
<dbReference type="RefSeq" id="XP_056048790.1">
    <property type="nucleotide sequence ID" value="XM_056195131.1"/>
</dbReference>
<dbReference type="GO" id="GO:0016020">
    <property type="term" value="C:membrane"/>
    <property type="evidence" value="ECO:0007669"/>
    <property type="project" value="UniProtKB-SubCell"/>
</dbReference>
<feature type="transmembrane region" description="Helical" evidence="6">
    <location>
        <begin position="287"/>
        <end position="305"/>
    </location>
</feature>
<dbReference type="Pfam" id="PF07690">
    <property type="entry name" value="MFS_1"/>
    <property type="match status" value="1"/>
</dbReference>
<feature type="compositionally biased region" description="Basic and acidic residues" evidence="5">
    <location>
        <begin position="1"/>
        <end position="25"/>
    </location>
</feature>
<evidence type="ECO:0000259" key="7">
    <source>
        <dbReference type="PROSITE" id="PS50850"/>
    </source>
</evidence>
<feature type="transmembrane region" description="Helical" evidence="6">
    <location>
        <begin position="367"/>
        <end position="387"/>
    </location>
</feature>
<dbReference type="GO" id="GO:0022857">
    <property type="term" value="F:transmembrane transporter activity"/>
    <property type="evidence" value="ECO:0007669"/>
    <property type="project" value="InterPro"/>
</dbReference>
<dbReference type="InterPro" id="IPR011701">
    <property type="entry name" value="MFS"/>
</dbReference>
<evidence type="ECO:0000256" key="2">
    <source>
        <dbReference type="ARBA" id="ARBA00022692"/>
    </source>
</evidence>
<protein>
    <recommendedName>
        <fullName evidence="7">Major facilitator superfamily (MFS) profile domain-containing protein</fullName>
    </recommendedName>
</protein>
<keyword evidence="9" id="KW-1185">Reference proteome</keyword>
<name>A0A9W8Q3Q7_AKAMU</name>
<feature type="transmembrane region" description="Helical" evidence="6">
    <location>
        <begin position="431"/>
        <end position="453"/>
    </location>
</feature>
<keyword evidence="4 6" id="KW-0472">Membrane</keyword>
<feature type="region of interest" description="Disordered" evidence="5">
    <location>
        <begin position="243"/>
        <end position="263"/>
    </location>
</feature>
<evidence type="ECO:0000256" key="4">
    <source>
        <dbReference type="ARBA" id="ARBA00023136"/>
    </source>
</evidence>
<dbReference type="PANTHER" id="PTHR23502:SF163">
    <property type="entry name" value="MAJOR FACILITATOR SUPERFAMILY (MFS) PROFILE DOMAIN-CONTAINING PROTEIN"/>
    <property type="match status" value="1"/>
</dbReference>
<dbReference type="AlphaFoldDB" id="A0A9W8Q3Q7"/>
<feature type="transmembrane region" description="Helical" evidence="6">
    <location>
        <begin position="399"/>
        <end position="419"/>
    </location>
</feature>
<evidence type="ECO:0000313" key="9">
    <source>
        <dbReference type="Proteomes" id="UP001144673"/>
    </source>
</evidence>
<evidence type="ECO:0000256" key="6">
    <source>
        <dbReference type="SAM" id="Phobius"/>
    </source>
</evidence>
<dbReference type="InterPro" id="IPR036259">
    <property type="entry name" value="MFS_trans_sf"/>
</dbReference>
<dbReference type="EMBL" id="JAJHUN010000011">
    <property type="protein sequence ID" value="KAJ4145120.1"/>
    <property type="molecule type" value="Genomic_DNA"/>
</dbReference>
<sequence length="498" mass="53525">MVIGEERPLLSAREVPEDGSPRDSTDATAAQDVEAYNIADDPIEWPKSFKWVVIALLSFMAFTVTFACLSIMPSANHIVRDLGHGKSNKAASVLLITVWELGEAAGPLFIAPLSETFGRYAVLNASNILFLIANVMTALSTNVSLLITMRAVTGFAVASNVLNPAIIGDMLVPEQRGKAMTVIIIVPMIASAMGPAIGGAVADGLGWRQVVWINVALACVCQIPLFAFLKETYRAPSKQDALSVQRSDADDGNATGATPQTPDGKTAMRSFWDLAIRPASILCSSRVLVMLCLCHSLDFVFYYVMVTTLPDILQDVYGQSLSSTGFTFIYFTLGSGCGLLFCNVTLDKLYKKLRDGNHGQEKPEFRLPLAIVGAIGVPAAVLLYGWTASLHLPLIYLRLSLLLLGMSTCFSGMSVYTYVVDAFGAYSASAMAGVIVMRSVMGAFVPLITVPLINALGYGRGFTTLSLASLSLAPIPVLVMRYGAVWRQSSKFTRQPTD</sequence>
<dbReference type="GeneID" id="80891138"/>
<reference evidence="8" key="1">
    <citation type="journal article" date="2023" name="Access Microbiol">
        <title>De-novo genome assembly for Akanthomyces muscarius, a biocontrol agent of insect agricultural pests.</title>
        <authorList>
            <person name="Erdos Z."/>
            <person name="Studholme D.J."/>
            <person name="Raymond B."/>
            <person name="Sharma M."/>
        </authorList>
    </citation>
    <scope>NUCLEOTIDE SEQUENCE</scope>
    <source>
        <strain evidence="8">Ve6</strain>
    </source>
</reference>
<dbReference type="InterPro" id="IPR020846">
    <property type="entry name" value="MFS_dom"/>
</dbReference>
<accession>A0A9W8Q3Q7</accession>
<feature type="transmembrane region" description="Helical" evidence="6">
    <location>
        <begin position="465"/>
        <end position="484"/>
    </location>
</feature>
<comment type="caution">
    <text evidence="8">The sequence shown here is derived from an EMBL/GenBank/DDBJ whole genome shotgun (WGS) entry which is preliminary data.</text>
</comment>
<feature type="region of interest" description="Disordered" evidence="5">
    <location>
        <begin position="1"/>
        <end position="27"/>
    </location>
</feature>
<proteinExistence type="predicted"/>
<evidence type="ECO:0000256" key="5">
    <source>
        <dbReference type="SAM" id="MobiDB-lite"/>
    </source>
</evidence>
<feature type="transmembrane region" description="Helical" evidence="6">
    <location>
        <begin position="179"/>
        <end position="198"/>
    </location>
</feature>
<evidence type="ECO:0000313" key="8">
    <source>
        <dbReference type="EMBL" id="KAJ4145120.1"/>
    </source>
</evidence>
<organism evidence="8 9">
    <name type="scientific">Akanthomyces muscarius</name>
    <name type="common">Entomopathogenic fungus</name>
    <name type="synonym">Lecanicillium muscarium</name>
    <dbReference type="NCBI Taxonomy" id="2231603"/>
    <lineage>
        <taxon>Eukaryota</taxon>
        <taxon>Fungi</taxon>
        <taxon>Dikarya</taxon>
        <taxon>Ascomycota</taxon>
        <taxon>Pezizomycotina</taxon>
        <taxon>Sordariomycetes</taxon>
        <taxon>Hypocreomycetidae</taxon>
        <taxon>Hypocreales</taxon>
        <taxon>Cordycipitaceae</taxon>
        <taxon>Akanthomyces</taxon>
    </lineage>
</organism>
<dbReference type="PROSITE" id="PS50850">
    <property type="entry name" value="MFS"/>
    <property type="match status" value="1"/>
</dbReference>
<dbReference type="PANTHER" id="PTHR23502">
    <property type="entry name" value="MAJOR FACILITATOR SUPERFAMILY"/>
    <property type="match status" value="1"/>
</dbReference>
<dbReference type="SUPFAM" id="SSF103473">
    <property type="entry name" value="MFS general substrate transporter"/>
    <property type="match status" value="1"/>
</dbReference>
<feature type="transmembrane region" description="Helical" evidence="6">
    <location>
        <begin position="325"/>
        <end position="346"/>
    </location>
</feature>